<dbReference type="InterPro" id="IPR013766">
    <property type="entry name" value="Thioredoxin_domain"/>
</dbReference>
<feature type="domain" description="Thioredoxin" evidence="6">
    <location>
        <begin position="230"/>
        <end position="368"/>
    </location>
</feature>
<dbReference type="AlphaFoldDB" id="A0A1C4CV21"/>
<evidence type="ECO:0000256" key="1">
    <source>
        <dbReference type="ARBA" id="ARBA00004196"/>
    </source>
</evidence>
<organism evidence="7 8">
    <name type="scientific">Chitinophaga costaii</name>
    <dbReference type="NCBI Taxonomy" id="1335309"/>
    <lineage>
        <taxon>Bacteria</taxon>
        <taxon>Pseudomonadati</taxon>
        <taxon>Bacteroidota</taxon>
        <taxon>Chitinophagia</taxon>
        <taxon>Chitinophagales</taxon>
        <taxon>Chitinophagaceae</taxon>
        <taxon>Chitinophaga</taxon>
    </lineage>
</organism>
<keyword evidence="4" id="KW-0676">Redox-active center</keyword>
<feature type="chain" id="PRO_5008690139" evidence="5">
    <location>
        <begin position="19"/>
        <end position="368"/>
    </location>
</feature>
<dbReference type="Pfam" id="PF00578">
    <property type="entry name" value="AhpC-TSA"/>
    <property type="match status" value="1"/>
</dbReference>
<feature type="signal peptide" evidence="5">
    <location>
        <begin position="1"/>
        <end position="18"/>
    </location>
</feature>
<name>A0A1C4CV21_9BACT</name>
<sequence>MRKIILALVGLLPLAGMAQSGYTISGKLSGLNVPAMAYLATVQGSAYKDKDSVEVKDGAFRFTGMVAEPEPALIAIRQSGGTPATQNDQLSFFLENTNISITGNDSIKNAIISGSVINKDKRELEASIMPLIQTISKLNHAFRGKPKDEAFKKASDSVSRLVAEIKDNQLKFVESHLNSFMGLYTFNINILDAHFDPATAAPLFHQFSPALQSSPLGKRTLEKIEIAKRRQTGIKATDFTQLDINGKPFKLSSLKGKYILVDFWASWCAPCRAENPNLLKAYQQMKGKNFEVVGVSLDQDQKSWEYAVKTDQLPWIHVCDLKGWKNEVAEMYGITAVPQNLLIDPEGVIIAKNLHGEDLITKLSALIK</sequence>
<dbReference type="EMBL" id="FMAR01000004">
    <property type="protein sequence ID" value="SCC22985.1"/>
    <property type="molecule type" value="Genomic_DNA"/>
</dbReference>
<keyword evidence="5" id="KW-0732">Signal</keyword>
<dbReference type="InterPro" id="IPR036249">
    <property type="entry name" value="Thioredoxin-like_sf"/>
</dbReference>
<gene>
    <name evidence="7" type="ORF">GA0116948_104316</name>
</gene>
<dbReference type="InterPro" id="IPR050553">
    <property type="entry name" value="Thioredoxin_ResA/DsbE_sf"/>
</dbReference>
<dbReference type="PROSITE" id="PS00194">
    <property type="entry name" value="THIOREDOXIN_1"/>
    <property type="match status" value="1"/>
</dbReference>
<evidence type="ECO:0000256" key="4">
    <source>
        <dbReference type="ARBA" id="ARBA00023284"/>
    </source>
</evidence>
<dbReference type="Gene3D" id="3.40.30.10">
    <property type="entry name" value="Glutaredoxin"/>
    <property type="match status" value="1"/>
</dbReference>
<dbReference type="STRING" id="1335309.GA0116948_104316"/>
<comment type="subcellular location">
    <subcellularLocation>
        <location evidence="1">Cell envelope</location>
    </subcellularLocation>
</comment>
<dbReference type="PANTHER" id="PTHR42852:SF6">
    <property type="entry name" value="THIOL:DISULFIDE INTERCHANGE PROTEIN DSBE"/>
    <property type="match status" value="1"/>
</dbReference>
<dbReference type="CDD" id="cd02966">
    <property type="entry name" value="TlpA_like_family"/>
    <property type="match status" value="1"/>
</dbReference>
<dbReference type="GO" id="GO:0017004">
    <property type="term" value="P:cytochrome complex assembly"/>
    <property type="evidence" value="ECO:0007669"/>
    <property type="project" value="UniProtKB-KW"/>
</dbReference>
<dbReference type="SUPFAM" id="SSF52833">
    <property type="entry name" value="Thioredoxin-like"/>
    <property type="match status" value="1"/>
</dbReference>
<dbReference type="PANTHER" id="PTHR42852">
    <property type="entry name" value="THIOL:DISULFIDE INTERCHANGE PROTEIN DSBE"/>
    <property type="match status" value="1"/>
</dbReference>
<keyword evidence="3" id="KW-1015">Disulfide bond</keyword>
<dbReference type="PROSITE" id="PS51352">
    <property type="entry name" value="THIOREDOXIN_2"/>
    <property type="match status" value="1"/>
</dbReference>
<evidence type="ECO:0000313" key="7">
    <source>
        <dbReference type="EMBL" id="SCC22985.1"/>
    </source>
</evidence>
<reference evidence="7 8" key="1">
    <citation type="submission" date="2016-08" db="EMBL/GenBank/DDBJ databases">
        <authorList>
            <person name="Seilhamer J.J."/>
        </authorList>
    </citation>
    <scope>NUCLEOTIDE SEQUENCE [LARGE SCALE GENOMIC DNA]</scope>
    <source>
        <strain evidence="7 8">A37T2</strain>
    </source>
</reference>
<dbReference type="InterPro" id="IPR017937">
    <property type="entry name" value="Thioredoxin_CS"/>
</dbReference>
<dbReference type="RefSeq" id="WP_089711078.1">
    <property type="nucleotide sequence ID" value="NZ_FMAR01000004.1"/>
</dbReference>
<evidence type="ECO:0000256" key="5">
    <source>
        <dbReference type="SAM" id="SignalP"/>
    </source>
</evidence>
<evidence type="ECO:0000313" key="8">
    <source>
        <dbReference type="Proteomes" id="UP000242818"/>
    </source>
</evidence>
<proteinExistence type="predicted"/>
<evidence type="ECO:0000256" key="2">
    <source>
        <dbReference type="ARBA" id="ARBA00022748"/>
    </source>
</evidence>
<dbReference type="Pfam" id="PF14289">
    <property type="entry name" value="DUF4369"/>
    <property type="match status" value="1"/>
</dbReference>
<dbReference type="Proteomes" id="UP000242818">
    <property type="component" value="Unassembled WGS sequence"/>
</dbReference>
<protein>
    <submittedName>
        <fullName evidence="7">Peroxiredoxin</fullName>
    </submittedName>
</protein>
<dbReference type="GO" id="GO:0030313">
    <property type="term" value="C:cell envelope"/>
    <property type="evidence" value="ECO:0007669"/>
    <property type="project" value="UniProtKB-SubCell"/>
</dbReference>
<dbReference type="OrthoDB" id="750178at2"/>
<keyword evidence="8" id="KW-1185">Reference proteome</keyword>
<dbReference type="InterPro" id="IPR000866">
    <property type="entry name" value="AhpC/TSA"/>
</dbReference>
<accession>A0A1C4CV21</accession>
<keyword evidence="2" id="KW-0201">Cytochrome c-type biogenesis</keyword>
<evidence type="ECO:0000259" key="6">
    <source>
        <dbReference type="PROSITE" id="PS51352"/>
    </source>
</evidence>
<evidence type="ECO:0000256" key="3">
    <source>
        <dbReference type="ARBA" id="ARBA00023157"/>
    </source>
</evidence>
<dbReference type="InterPro" id="IPR025380">
    <property type="entry name" value="DUF4369"/>
</dbReference>